<dbReference type="SUPFAM" id="SSF53850">
    <property type="entry name" value="Periplasmic binding protein-like II"/>
    <property type="match status" value="1"/>
</dbReference>
<keyword evidence="3" id="KW-0238">DNA-binding</keyword>
<name>A0A1E8PNY2_9BURK</name>
<evidence type="ECO:0000313" key="6">
    <source>
        <dbReference type="EMBL" id="OFJ47925.1"/>
    </source>
</evidence>
<dbReference type="PROSITE" id="PS50931">
    <property type="entry name" value="HTH_LYSR"/>
    <property type="match status" value="1"/>
</dbReference>
<dbReference type="SUPFAM" id="SSF46785">
    <property type="entry name" value="Winged helix' DNA-binding domain"/>
    <property type="match status" value="1"/>
</dbReference>
<dbReference type="NCBIfam" id="NF008352">
    <property type="entry name" value="PRK11139.1"/>
    <property type="match status" value="1"/>
</dbReference>
<proteinExistence type="inferred from homology"/>
<dbReference type="CDD" id="cd08432">
    <property type="entry name" value="PBP2_GcdR_TrpI_HvrB_AmpR_like"/>
    <property type="match status" value="1"/>
</dbReference>
<dbReference type="Pfam" id="PF00126">
    <property type="entry name" value="HTH_1"/>
    <property type="match status" value="1"/>
</dbReference>
<organism evidence="6 7">
    <name type="scientific">Janthinobacterium lividum</name>
    <dbReference type="NCBI Taxonomy" id="29581"/>
    <lineage>
        <taxon>Bacteria</taxon>
        <taxon>Pseudomonadati</taxon>
        <taxon>Pseudomonadota</taxon>
        <taxon>Betaproteobacteria</taxon>
        <taxon>Burkholderiales</taxon>
        <taxon>Oxalobacteraceae</taxon>
        <taxon>Janthinobacterium</taxon>
    </lineage>
</organism>
<keyword evidence="4" id="KW-0804">Transcription</keyword>
<dbReference type="Pfam" id="PF03466">
    <property type="entry name" value="LysR_substrate"/>
    <property type="match status" value="1"/>
</dbReference>
<evidence type="ECO:0000259" key="5">
    <source>
        <dbReference type="PROSITE" id="PS50931"/>
    </source>
</evidence>
<dbReference type="Gene3D" id="1.10.10.10">
    <property type="entry name" value="Winged helix-like DNA-binding domain superfamily/Winged helix DNA-binding domain"/>
    <property type="match status" value="1"/>
</dbReference>
<dbReference type="InterPro" id="IPR058163">
    <property type="entry name" value="LysR-type_TF_proteobact-type"/>
</dbReference>
<evidence type="ECO:0000256" key="2">
    <source>
        <dbReference type="ARBA" id="ARBA00023015"/>
    </source>
</evidence>
<dbReference type="Proteomes" id="UP000092634">
    <property type="component" value="Unassembled WGS sequence"/>
</dbReference>
<dbReference type="InterPro" id="IPR036390">
    <property type="entry name" value="WH_DNA-bd_sf"/>
</dbReference>
<dbReference type="AlphaFoldDB" id="A0A1E8PNY2"/>
<comment type="caution">
    <text evidence="6">The sequence shown here is derived from an EMBL/GenBank/DDBJ whole genome shotgun (WGS) entry which is preliminary data.</text>
</comment>
<evidence type="ECO:0000256" key="1">
    <source>
        <dbReference type="ARBA" id="ARBA00009437"/>
    </source>
</evidence>
<gene>
    <name evidence="6" type="ORF">BA896_001915</name>
</gene>
<dbReference type="GO" id="GO:0006351">
    <property type="term" value="P:DNA-templated transcription"/>
    <property type="evidence" value="ECO:0007669"/>
    <property type="project" value="TreeGrafter"/>
</dbReference>
<dbReference type="GO" id="GO:0043565">
    <property type="term" value="F:sequence-specific DNA binding"/>
    <property type="evidence" value="ECO:0007669"/>
    <property type="project" value="TreeGrafter"/>
</dbReference>
<evidence type="ECO:0000256" key="3">
    <source>
        <dbReference type="ARBA" id="ARBA00023125"/>
    </source>
</evidence>
<dbReference type="FunFam" id="1.10.10.10:FF:000001">
    <property type="entry name" value="LysR family transcriptional regulator"/>
    <property type="match status" value="1"/>
</dbReference>
<reference evidence="6 7" key="1">
    <citation type="submission" date="2016-10" db="EMBL/GenBank/DDBJ databases">
        <title>Updated version of Genome Assembly of Janthinobacterium lividum ERGS5:01.</title>
        <authorList>
            <person name="Kumar R."/>
            <person name="Acharya V."/>
            <person name="Singh D."/>
        </authorList>
    </citation>
    <scope>NUCLEOTIDE SEQUENCE [LARGE SCALE GENOMIC DNA]</scope>
    <source>
        <strain evidence="6 7">ERGS5:01</strain>
    </source>
</reference>
<evidence type="ECO:0000256" key="4">
    <source>
        <dbReference type="ARBA" id="ARBA00023163"/>
    </source>
</evidence>
<accession>A0A1E8PNY2</accession>
<dbReference type="InterPro" id="IPR005119">
    <property type="entry name" value="LysR_subst-bd"/>
</dbReference>
<dbReference type="InterPro" id="IPR036388">
    <property type="entry name" value="WH-like_DNA-bd_sf"/>
</dbReference>
<feature type="domain" description="HTH lysR-type" evidence="5">
    <location>
        <begin position="6"/>
        <end position="63"/>
    </location>
</feature>
<sequence length="314" mass="34567">MSRSLPPLAALHAFEAAARHEGFQRAGEELHVSAGAIGHHVKQLEAWLGVVLFQRLPRGVVLTSAGQRYAASLGPILKQLADVSEQARRQGDDKVVTVTATSSLVSRWLMPRLGRLRDRYPQIELRVLASMHPVDLARDGVDVAIRLGPGRYPGLKVDLLMEEWFSAVCSPGFRANATSLRQSADLLRYPLLHDEPEVHLPGEIDWTRWLHSCGVHYSGNSGNSGARFSHTYLCLDAAASGQGVAIAASPLIGDDLRSGRLVRVFEHAVRGPHCYYLLRSPQAETRPLVHAFCEWLIAEARADQETVWPSVQTT</sequence>
<dbReference type="GO" id="GO:0003700">
    <property type="term" value="F:DNA-binding transcription factor activity"/>
    <property type="evidence" value="ECO:0007669"/>
    <property type="project" value="InterPro"/>
</dbReference>
<dbReference type="PANTHER" id="PTHR30537:SF74">
    <property type="entry name" value="HTH-TYPE TRANSCRIPTIONAL REGULATOR TRPI"/>
    <property type="match status" value="1"/>
</dbReference>
<dbReference type="PANTHER" id="PTHR30537">
    <property type="entry name" value="HTH-TYPE TRANSCRIPTIONAL REGULATOR"/>
    <property type="match status" value="1"/>
</dbReference>
<protein>
    <submittedName>
        <fullName evidence="6">LysR family transcriptional regulator</fullName>
    </submittedName>
</protein>
<keyword evidence="2" id="KW-0805">Transcription regulation</keyword>
<evidence type="ECO:0000313" key="7">
    <source>
        <dbReference type="Proteomes" id="UP000092634"/>
    </source>
</evidence>
<dbReference type="EMBL" id="MAQB02000001">
    <property type="protein sequence ID" value="OFJ47925.1"/>
    <property type="molecule type" value="Genomic_DNA"/>
</dbReference>
<comment type="similarity">
    <text evidence="1">Belongs to the LysR transcriptional regulatory family.</text>
</comment>
<dbReference type="Gene3D" id="3.40.190.10">
    <property type="entry name" value="Periplasmic binding protein-like II"/>
    <property type="match status" value="2"/>
</dbReference>
<dbReference type="InterPro" id="IPR000847">
    <property type="entry name" value="LysR_HTH_N"/>
</dbReference>